<dbReference type="GeneID" id="83696057"/>
<sequence length="93" mass="10016">MVILVSVLSRSSGSESVVPLSLAGAWFDTHWAILPAVLLGHGKLIAEDPAALLLTAELVHRVFGPECEIFPDPRPIAERTEKFTSKIVILASI</sequence>
<evidence type="ECO:0000313" key="2">
    <source>
        <dbReference type="Proteomes" id="UP001224674"/>
    </source>
</evidence>
<gene>
    <name evidence="1" type="ORF">QDX21_09080</name>
</gene>
<dbReference type="RefSeq" id="WP_110099198.1">
    <property type="nucleotide sequence ID" value="NZ_CP122561.1"/>
</dbReference>
<reference evidence="1 2" key="1">
    <citation type="submission" date="2023-03" db="EMBL/GenBank/DDBJ databases">
        <title>Complete genome sequences of several Auritidibacter ignavus strains isolated from ear infections.</title>
        <authorList>
            <person name="Baehr T."/>
            <person name="Baumhoegger A.M."/>
        </authorList>
    </citation>
    <scope>NUCLEOTIDE SEQUENCE [LARGE SCALE GENOMIC DNA]</scope>
    <source>
        <strain evidence="1 2">BABAE-6</strain>
    </source>
</reference>
<name>A0AAJ6AGS9_9MICC</name>
<dbReference type="EMBL" id="CP122566">
    <property type="protein sequence ID" value="WGH92467.1"/>
    <property type="molecule type" value="Genomic_DNA"/>
</dbReference>
<evidence type="ECO:0000313" key="1">
    <source>
        <dbReference type="EMBL" id="WGH92467.1"/>
    </source>
</evidence>
<organism evidence="1 2">
    <name type="scientific">Auritidibacter ignavus</name>
    <dbReference type="NCBI Taxonomy" id="678932"/>
    <lineage>
        <taxon>Bacteria</taxon>
        <taxon>Bacillati</taxon>
        <taxon>Actinomycetota</taxon>
        <taxon>Actinomycetes</taxon>
        <taxon>Micrococcales</taxon>
        <taxon>Micrococcaceae</taxon>
        <taxon>Auritidibacter</taxon>
    </lineage>
</organism>
<dbReference type="Proteomes" id="UP001224674">
    <property type="component" value="Chromosome"/>
</dbReference>
<proteinExistence type="predicted"/>
<keyword evidence="2" id="KW-1185">Reference proteome</keyword>
<dbReference type="AlphaFoldDB" id="A0AAJ6AGS9"/>
<accession>A0AAJ6AGS9</accession>
<protein>
    <submittedName>
        <fullName evidence="1">Uncharacterized protein</fullName>
    </submittedName>
</protein>